<proteinExistence type="predicted"/>
<dbReference type="SMART" id="SM00112">
    <property type="entry name" value="CA"/>
    <property type="match status" value="15"/>
</dbReference>
<feature type="compositionally biased region" description="Basic and acidic residues" evidence="1">
    <location>
        <begin position="2138"/>
        <end position="2149"/>
    </location>
</feature>
<dbReference type="NCBIfam" id="NF012211">
    <property type="entry name" value="tand_rpt_95"/>
    <property type="match status" value="10"/>
</dbReference>
<feature type="region of interest" description="Disordered" evidence="1">
    <location>
        <begin position="2354"/>
        <end position="2380"/>
    </location>
</feature>
<dbReference type="GO" id="GO:0016020">
    <property type="term" value="C:membrane"/>
    <property type="evidence" value="ECO:0007669"/>
    <property type="project" value="InterPro"/>
</dbReference>
<dbReference type="InterPro" id="IPR015919">
    <property type="entry name" value="Cadherin-like_sf"/>
</dbReference>
<feature type="compositionally biased region" description="Acidic residues" evidence="1">
    <location>
        <begin position="2184"/>
        <end position="2195"/>
    </location>
</feature>
<dbReference type="Pfam" id="PF17963">
    <property type="entry name" value="Big_9"/>
    <property type="match status" value="8"/>
</dbReference>
<evidence type="ECO:0000259" key="2">
    <source>
        <dbReference type="PROSITE" id="PS50268"/>
    </source>
</evidence>
<dbReference type="InterPro" id="IPR028974">
    <property type="entry name" value="TSP_type-3_rpt"/>
</dbReference>
<dbReference type="InterPro" id="IPR006644">
    <property type="entry name" value="Cadg"/>
</dbReference>
<feature type="compositionally biased region" description="Acidic residues" evidence="1">
    <location>
        <begin position="1675"/>
        <end position="1697"/>
    </location>
</feature>
<sequence>MNRYRYFRLLVQQLTVLLLISCGGQDNDSSQLNSTPDNSLDSGQSATQSTIQSVSQLEKSDTQVPHLFKGGLPVARRSVLNGESSEVKAASTGIFEEASNNNVTVGVFKLLDNDFDTTTEAFTYKGNLTLQLSDISDPDGIHAVYLSFSDSDTTLAVCNNSGSQPCPDGTFSQVVTGLSPYQFGLNANQALTLEVWVQDKVEGLSSTPGKVQAAAAIPFNWQSQTVDGLSLQWLNNETQIQVNWNQSSDFIRYNVYLAKEPITDHKSVLSLAGGQQDLAVDGNSTTFNVTDDSGYYVLVTGIDGSGESGFSSLITLALPQNDPPTVPTLSLSTQEDTALLANVLEGATDPDQDTLKVKSPTVFSAEGVQVNILETGEFTYTPKPNVFGITDSFSFIVTDSKGHDVTSKVNIFVSPVNDAPQANPETLQIVAQQAGVFVVPAPGLLNNDSDIEGDSLTVNTTLVSAPSAGTVVVAENGGFAVTLNNADLLQPEISFVYAVEDSAGGRSEATATVLINPSSPTIQLASDSYAIDEDTVLQTSVSIFDNDQIPNLNEVSVSLVTTPLNGVITAFDNVTGQFTYTPAVDFAGTDFFVYQVDQIIDDNTAIISRAVVLITVNQINDAPNLTDDGFTATLVNDVSRIYEIAAPGVLANDFDVETERSQFQSVLVTTTSNGFLELKSDGGFIYSPNVGFVGVDTFTYEVADEQGLKSSATVSITVTNDGVPIANPDTISASEGFVALLTPLDNDIGGAELRITQPTSVIGLEEAFVEIINNGQALSFTPPENFDGVATISYSITDESGIVVADTYTVTMVPEDDAPVISGTPPTTVAEGDSYSFKPFASDPDFGDTLTFSIENKPSWALFDTTTGELKAELVGFEDAGVYSGIVITVTDSSDAKLSASLPAFSIEVTNTNNNPFISGTPLAGINEDNFYQFIPQATDIDSNTVLTFSIVGKPDWAEFNSQTGELSGIPSNASVGQFDNIQISVSDGEASVSLPAFTLSVFNVNDAPTIVADGLVTSVNEDSLYDFTPTANDVDLGDSLTFAADNLPSWLTFDSSSGRISGIPTNEDVGTYTNIKLSVMDSSDTQVSLDAFSITVINTNDTPNISGLPSAVVNEDSVYQFIPQVSDVDVGDSFTFSIFNKPVWADFNEATGELKGTPENQHVGNYSDIQIEVIDSGNAKAILNAFAIEVINVNDAPVITAIPQTSVSQDSPYFYALNAIDDDANTVLTYSVGTLPSWLTFDADKGQITGTPTNDDTGKHPIQLFVSDGIVTVEKSFELSVDNVNDAPVVVSSQVTSVNEDEVYAYPFVATDPDGDPITVTIEQLPTWLNHDVTTNVISGTPSNDEVGDHQIQIKVSDGVLSVTESFVVTVNNVNDLPVVELPTSVTAVEDTSYDVDIKTSDVDLGDSVTLSFPVLPTWLTFDSINNKLLGTPTNADVGVHPLTVKAQDSVGFVEHHVEITVVNTNDAPTIDSAAITSTNEDAPYFYTIFASDVDVGDVLTYSAQSLPSWLVFDATTRTLSGTPTNKDVGKTSIHLAVSDGTITVDQIFDLDVVNVNDAPLAASDPSLTANEDTPLVIALDAYVSDVDVGDSFTITSAAAINGSVTIEGSALTYTPITDFSGADSVAYMIQDSAGAVASASIAITVVAGNDDGDNFDNAHDNCIAVANNDQLDTDGDGAGDACDSDDDNDGVEDGLDAFPLDPAETNDFDKDGIGDNADTDDDNDGVPDSEDAFPFDETQSVTFNPAGGGVKGPMAFATVNLYQIDYAAEDYKSTLITTAETDSTAAIVGLNFTDQFSPPYLLEIVDDADTIDITTNLEPVITAVSNIITQDMIDSGDKLYATPLSSMAATLALYKSSNDEELATNLAAAEQQVKSTMGFGADKNIDIFSTPPILNNATDSASKQVNTTQYRTAVEAFTAVIYQMLALSSDDNVTSTQIIQAMAKDLSDGAIDGQINGVAVTEYNNNALEIIEQDPSTLVVPNAFDDNGDPLTVAGVKALVIAEQSKTGQTGLDTTTLASDETVIAVKVAETNPDRDGDGVYNSNDAFPDDASGDSDFDGDGIPDIAYELDALGVRTGSENTAKSDPDDDNDGVDDDIDAFPYDPSEVMDTDGDKIGNNADTDDDGDGVIDSEDDFPLDKTRSNKSDQDNDGWPNGQDPDDNDNTNPGTLFIDTDKDGVGDTTDTDDDNDGVEDANDKFPLDATETKDFDGDNIGDNADPDDDNDGVNDVDDAFPFDDTESADFDGDGIGDNADLNDDNDGLTDLEEAELGTNPKDIDSDDDGVIDGTDAVPLDPTEKFDSDNDGIGNESDNCPVDSNTTQANNDGDALGDICDPDDDNDGVLDVDDAFPFDSSLSGVTDADGDGWPAGQDADDNDKSVPGIDFVDTDGDGIADINDLDNDNDGIADTSDTDIGNDGILDSLALTAYEDVASTFSLLSNQEAVTLSELGAGNGVVSINDNQTIAYQPNSNFNGTDTLSFSFTSSLGVKTSTSTSISVFAVNDVPVITSTQVTSASEDSPYTYTFVVTDIDTNDSLTLSAPTLPSWLNFNVATGELTGTPTNDEVGSHTVKLRVNDGTVDVEQDFSITVANVNDAPVITSSEVTTVNEDVAYSYIFTASDVDTTDSLTLSAPTLPSWLNFNAATGELSGTPTNDEVGSHTVKLRVNDGTVDVEQDFNITVANVNDAPVITSSEVTSVNEDVAYSYTFTASDVDTTDSLTLSAPTLPSWLNFNSATGELSGTPTNDEVGSHTVKLRVNDGTVDVEQDFNITVANVNDAPVITSSEVTAVNEDVAYSYTFVATDVDTTDSLTLSAPTLPSWLNFNSATGELSGTPTNDEVGSHTVKLRVNDGTVDVEQDFSITVANVNDAPVITSSEVTSVNEDVAYSYIFTASDVDTTDSLTLSAPTLPSWLNFNVATGELSGTPTNDEVGSHTVTLRVNDGTVDVEQDFSITVANVNDAPVITSSEVTSVNEDVAYSYIFTASDVDTTDSLTLSAPTLPSWLNFNVATGELSGTPTNDEVGSHTVTLRVNDGTVDVEQDFNITVANVNDAPVITSTQVTDINEDVEYSYTFVATDVDTTDSLILSAPTLPSWLNFNVATGELSGTPTNDEVGSHTVKLRVNDGTVDVEQDFSITVANVNDAPVITSSEVTSVNEDVAYSYTFTASDVDTTDSLMLSAPTLPSWLNFNVATGELTGTPTNDEVGSHTVKLRVNDGTVDIDQDFSITVANVNDAPVITSSEVTSVNEDVAYSYIFTASDVDTTDSLTLSAPTLPSWLNFNAATGELSGTPTNDEVGSHTVKLRVNDGTVDIDQDFSITVANVNDAPVITSSEVTSVNEDVAYSYTFVATDVDTTDSLTLSAPTLPSWLNFNSATGELSGTPTNDEVGSHTVKLRVNDGTVDVEQDFSITVANVNDAPVITSSEVTSVNEDVAYSYIFTASDVDTTDSLTLSAPTLPSWLNFNVATGELSGTPTNDEVGSHTVTLRVNDGTVDVEQDFSITVANVNDAPVITSSEVTSVNEDVAYSYIFTASDVDTTDSLTLSAPTLPSWLNFNVATGELSGTPTNDEVGSHTVTLRVNDGTVDIDQDFSITVANVNDAPVITSSEVTSVNEDVAYSYTFVATDVDTTDSLTLSAPTLPSWLNFNSATGELSGTPTNDEVGSHTVKLRVNDGTVDIDQDFSITVANVNDAPVITSSEVTSVNEDVAYSYTFVATDVDTTDSLTLSAPTLPSWLNFNSATGELSGTPTNDEVGSHTVKLRVNDGTVDIDQDFSITVANVNDAPVITSSEVTSVNEDVAYSYTFVATDVDTTDSLTLSAPTLPSWLNFNSATGELSGTPTNDEVGSHTVKLRVNDGTVDIDQDFSITVANVNDAPVITSSEVTVVNEDVAYSYTFTASDVDTTDSLTLSAPTLPSWLNFNVATGELSGTPTNDEVGSHTVKLRVNDGTVDVEQDFSITVANVNDAPVITSSEVTSVNEDVAYSYTFIATDVDTTDSLILSAPTLPSWLNFNVATGELSGTPTNDEVGSHTVKLRVNDGTVDIDQDFSITVANVNDAPVITSSEVTSVNEDVAYSYTFVATDVDTTDSLTLSAPTLPSWLNFNAATGELSGTPTNDEVGSHTVKLRVNDGTVDIDQDFSITVANVNDAPVITSSEVTSVNEDVAYSYTFTASDVDTTDSLTLSAPTLPSWLNFNSATGELSGTPTNDEVGSHTVKLRVNDGTVDVEQDFNITVANVNDAPVITSSEVTAVNEDVAYSYTFVATDVDTTDSLTLSAPTLPSWLNFNVATGELSGTPTNDEVGSHTVKLRVNDGTVDIDQDFSITVANVNDAPVITSTQVTDINEDAAYSYTFVATDVDTTDSLTLSAPTLPSWLNFNAATGELSGTPTNDEVGSHTVKLRVNDGTVDIDQDFSITVANVNDAPVITSSEVTAVNEDVAYSYTFVATDVDTTDSLTLSAPTLPSWLNFNAATGELSGTPTNDEVGSHTVKLRVNDGTVDIDQDFSITVANVNDAPVITSSEVTSVNEDVAYSYTFVATDVDTTDSLTLSAPTLPSWLNFNSATGELSGTPTNDEVGSHTVKLRVNDGTVDVEQDFSITVANVNDAPTDLFISANTVAENLDSRTAILVGELSSTDPDVGDTAAYSITGGSDSASFTISGSNLQIAQGVSLDFESQSSYAVEVTVTDSDSATYAETLTISLTDVNDAPTDIAISASSIAENTSTASAVTVGSLTSTDQDSGDTAAYSITGGSDSASFTISGSNLQIAQGVSLDFESQSSYAVEVTVTDSDSATYAETLTISLTDVNDAPTDIAISASSIAENTSTASAVTVGSLTSTDQDSGDTVAYSITGGADSASFTISGSNLQIAQGVSLDFESQSSYAVEVTVTDSDSATYAETLTISLTDVNDAPTDIAISASSIAENTSTASAVTVGSLTSTDQDSSDTAAYSITGGSDSASFTISGSNLQIAQGVSLDFESQSSYAVEVTVTDSDSATYAETLTISLTDVNDAPTDIAISASSIAENTSTASAVTVGSLTSTDQDSGDTAAYSITGGSDSASFTISGSNLQIAQGVSLDFESQSSYAVEVTVTDSDSATYAETLTISLTDVNDAPTDIAISASSIAENTSTASAVTVGSLTSTDQDSGDTAAYSITGGSDSASFTISGSNLQIAQGVSLDFESQSSYAVEVTVTDSDSATYAETLTISLTDVNDAPTDIAISASSIAENTSTASAVTVGSLTSTDQDSGDTAAYSITGGSDSASFTISGSNLQIAQGVSLDFESQSSYAVEVTVTDSDSATYAETLTISLTDVNDAPTDIAISASSIAENTSTASAVTVGSLISTDQDSGDTAAYSITGGSDSASFTISGSNLQIAQGVSLDFESQSSYAVEVTVTDSDSATYAETLTISLTDVNDAPTDIAISASSIAENTSTASAVTVGSLTSTDQDSGDTAAYSITGGSDSASFTISGSNLQIAQGVSLDFESQSSYAVEVTVTDSDSATYAETLTISLTDVNDAPTDIAISASSIAENTDTSSAVTIGTLTGTDEDSLELFSYSISGTDAATFSLGGDQNDELQIVASTVIDYEAKSSYDITITITDKESLTFDKDFTINVTNVAPAIKVDDVDTVITAVTLDEDGSPTAFELSGLTADENDGGNGSELTWSQATAPSNGSLSISGSGSSPSEFTYTPTLNYNGSDSFQIQVTDGVNTDTLLVNLTIDPINDNPQFDSVELTSINEDAVYTYNITYSDVDGDGVSLVGSTIPSWLTLTNVDNQAGTATLTGTPINSEVGNHSVLLDLSDDADPNGSAQQSFSVAVANTNDAPVLTGDSFTIPESVANGYVVGSVTVADDDSIHGETFSYAITAGDSNNAFAIDSAGQITVADKSKIDYETATSFALTVQVTDSGAATDTDPVNLTILDAVEVYNLALDTNYGDSGHSKFSSHLSTLKSEFVAIKAQSDGKLIALGAGSAELSENEVVVVRFTADGVIDRSFGDNGFSQFDMLPLELKAQDFAIFNDDIYVLANTYSVNEQPVLLKFNGTTGALDTSFGSSGIGGYDYGNNVYARKILLRDNDDNGTLDEILLAAESENGGYKDFALISLEADGTYDVENSYISEYTPSGDSASLNHNVTFMVEQANGQILIGGYAQNVSSLSVGRIIRYNAIGTHDTTYGNSASQTCSGATYEAGTAIFCISGDTEAAFNDAVLYNNGTEDQLIVAGYTENNSVHKPLIAQFTNAGVLETGYNSTGYRVIYDDSNPAEATMVTVIGTEVFANYEAVADSAADFIMLKTPIDGSSVQIANAEEISDSDSVNYPMADRINSVYVDSSNNLIVVGSAHEDQDQDGNSERQVAAIASFDSSKVSFVSDALETTFAVNFADDSNGFRRVGLSTAVEHFLYWDNFGFQDYAHLDGSNNLYILGDGADGNEGTSVAINKLDTTGSLTDTFGFNGQTVPILDRSTQNPVEIAVSSDGIQYLLVEESGANLAIHKYDANGDLDATFNKDVSASEGAYSGSDLTLDNSGNVVFVGIDGAISDLVVKSFTPAGASLLDVSIDFSDYADPLINVEVDSSGNIIVAYIEDYDYKLRIARITSTGSLDTTWGDSDGQGGYTGILTVNVDANGQEGDDSFDSPSAMTITDDDSIIFVGLDNSTPVVVGVNSDGSLISTGNWSAGVLELAITADENDFEVLQDVKEINGQLVIAGSLLTFTQQETTLGDGFITMVDITSGTIPAGAFAGAGYVSQDLVEDELVHNLVVDYELGQISAWISTVIKGSTDDKEFLVASKYNSTTSFAPVVLEGQTVVNTYSEDAAAQVINLTAYDGDGDSITWSISTDASNGTAVLVDSDTSATLTYTPSANFNGSDTVVLTVSDGTNKDTVTLNFTIDAVNDLPVISEGTTLSQDLEQDTSFQLTLNATDVDSSDVLTWSITTDANNGSASLSDSTGNDAVLDYTPTASFFGDDSVVVTVSDGNGGTDAITIDIDVLEFNNPPTANDADYTIYEAAPNGTVIGTYSATDIDLNIVTYSITAGNDDGIFALNSSTGELTVADGSQLDYETLDSYSLTIGATDNAIISKVTSATITIGVDDITEKDTPSIATDFGDNGEQRVEVYGGNVEDELMTSNIATLQADGKLLVVTRQDSTNAVITRHNTDGSIDYSFADQGTKVIAMGQMGAITPTAIVAAIDDSDSSTEYIYVVGYGFINYSTEYESFIAKYDLDGNLVTAFDTDGYRTYVSIDAGVNDYAQAIFVQDDYIYLAGYGRDSDHDGYVARFDDTTGLLDTLGGFGTGGQVDFATGTTSLTKMDLHVIQNGSHAGDVVVSYNTGYLFRYDVSATATQTTFTADEKPYAIAEQSDGTIVTVGQSNGAGYVLSYSVDGGSGLFVTSGSAITISNSGFSSQSEGQTAISSYLNDVTINGSDNVYVAGAVTFSSYTANLIGYSTSAIAWDTSLAGDADNRGYITQTGVGNFDEGKTVILDGNDELFVVGTSKDASDNQDVGLVKLQSDASLQSSFAGSGQVAVNYGSESDYVAAAKVTTGNDIFFVSDYRFDSSDYDVATTKVLSSGDIASDVGVIGHIKDGYSANSYDYALDVHYLSDNSVLVLSVAEDANVVLSKFNLDGSLDSNFGTGGQVVFAPGSNTLGSPGTIAVDSTNNIYISVYDGEISDSYLVAYDSAGNGRNIFSSNTVNSLDLAINSSAPEIYDMSVDANDDLFVAGKLSGDGFIAKINPSADGVESSWGTNGYVTVDGVGFSGDVFYEFVFDSSSNIYLVGKLDISDFVFGALTKVTADGSSVNTITFAEDGAGTDVALGGENGSAKLKGIYIANNQQIYITGEVDNDLLLARVLKETLSIDTTFNSTGYVRKSATGSYGMLAVREDGNLGIRVAGSYTESSSTDLLASKYNISREYHPHIIEGASDPTTVVWSSADSGVWNLTADDVDGDKSNLIWTVSDTCDSSISTSLTQGVGSSTSLNVSYDGLSGGSCAVTVTVTDGQSLTDTYIVNFSNTGGQS</sequence>
<feature type="domain" description="Cadherin" evidence="2">
    <location>
        <begin position="5004"/>
        <end position="5105"/>
    </location>
</feature>
<feature type="domain" description="Cadherin" evidence="2">
    <location>
        <begin position="4802"/>
        <end position="4903"/>
    </location>
</feature>
<keyword evidence="4" id="KW-1185">Reference proteome</keyword>
<dbReference type="Pfam" id="PF00028">
    <property type="entry name" value="Cadherin"/>
    <property type="match status" value="10"/>
</dbReference>
<dbReference type="InterPro" id="IPR041690">
    <property type="entry name" value="Cadherin_5"/>
</dbReference>
<dbReference type="PROSITE" id="PS50268">
    <property type="entry name" value="CADHERIN_2"/>
    <property type="match status" value="12"/>
</dbReference>
<dbReference type="InterPro" id="IPR013783">
    <property type="entry name" value="Ig-like_fold"/>
</dbReference>
<feature type="compositionally biased region" description="Low complexity" evidence="1">
    <location>
        <begin position="5660"/>
        <end position="5672"/>
    </location>
</feature>
<dbReference type="Pfam" id="PF17164">
    <property type="entry name" value="DUF5122"/>
    <property type="match status" value="3"/>
</dbReference>
<dbReference type="InterPro" id="IPR002126">
    <property type="entry name" value="Cadherin-like_dom"/>
</dbReference>
<feature type="domain" description="Cadherin" evidence="2">
    <location>
        <begin position="4903"/>
        <end position="5004"/>
    </location>
</feature>
<feature type="compositionally biased region" description="Acidic residues" evidence="1">
    <location>
        <begin position="2219"/>
        <end position="2270"/>
    </location>
</feature>
<dbReference type="NCBIfam" id="TIGR02608">
    <property type="entry name" value="delta_60_rpt"/>
    <property type="match status" value="6"/>
</dbReference>
<feature type="compositionally biased region" description="Polar residues" evidence="1">
    <location>
        <begin position="2310"/>
        <end position="2325"/>
    </location>
</feature>
<dbReference type="Pfam" id="PF05345">
    <property type="entry name" value="He_PIG"/>
    <property type="match status" value="30"/>
</dbReference>
<feature type="compositionally biased region" description="Basic and acidic residues" evidence="1">
    <location>
        <begin position="2196"/>
        <end position="2211"/>
    </location>
</feature>
<feature type="region of interest" description="Disordered" evidence="1">
    <location>
        <begin position="2031"/>
        <end position="2065"/>
    </location>
</feature>
<feature type="domain" description="Cadherin" evidence="2">
    <location>
        <begin position="4607"/>
        <end position="4701"/>
    </location>
</feature>
<dbReference type="OrthoDB" id="5769598at2"/>
<dbReference type="RefSeq" id="WP_108603050.1">
    <property type="nucleotide sequence ID" value="NZ_CP026604.1"/>
</dbReference>
<name>A0A2S0VS06_9ALTE</name>
<organism evidence="3 4">
    <name type="scientific">Saccharobesus litoralis</name>
    <dbReference type="NCBI Taxonomy" id="2172099"/>
    <lineage>
        <taxon>Bacteria</taxon>
        <taxon>Pseudomonadati</taxon>
        <taxon>Pseudomonadota</taxon>
        <taxon>Gammaproteobacteria</taxon>
        <taxon>Alteromonadales</taxon>
        <taxon>Alteromonadaceae</taxon>
        <taxon>Saccharobesus</taxon>
    </lineage>
</organism>
<evidence type="ECO:0000313" key="3">
    <source>
        <dbReference type="EMBL" id="AWB66998.1"/>
    </source>
</evidence>
<feature type="compositionally biased region" description="Acidic residues" evidence="1">
    <location>
        <begin position="2088"/>
        <end position="2100"/>
    </location>
</feature>
<evidence type="ECO:0000256" key="1">
    <source>
        <dbReference type="SAM" id="MobiDB-lite"/>
    </source>
</evidence>
<feature type="region of interest" description="Disordered" evidence="1">
    <location>
        <begin position="1675"/>
        <end position="1749"/>
    </location>
</feature>
<feature type="domain" description="Cadherin" evidence="2">
    <location>
        <begin position="5206"/>
        <end position="5307"/>
    </location>
</feature>
<dbReference type="PANTHER" id="PTHR34720:SF9">
    <property type="entry name" value="BLR4714 PROTEIN"/>
    <property type="match status" value="1"/>
</dbReference>
<feature type="domain" description="Cadherin" evidence="2">
    <location>
        <begin position="5105"/>
        <end position="5206"/>
    </location>
</feature>
<feature type="region of interest" description="Disordered" evidence="1">
    <location>
        <begin position="5631"/>
        <end position="5672"/>
    </location>
</feature>
<feature type="compositionally biased region" description="Acidic residues" evidence="1">
    <location>
        <begin position="2049"/>
        <end position="2063"/>
    </location>
</feature>
<feature type="compositionally biased region" description="Acidic residues" evidence="1">
    <location>
        <begin position="2122"/>
        <end position="2137"/>
    </location>
</feature>
<dbReference type="Proteomes" id="UP000244441">
    <property type="component" value="Chromosome"/>
</dbReference>
<reference evidence="3 4" key="1">
    <citation type="submission" date="2018-01" db="EMBL/GenBank/DDBJ databases">
        <title>Genome sequence of a Cantenovulum-like bacteria.</title>
        <authorList>
            <person name="Tan W.R."/>
            <person name="Lau N.-S."/>
            <person name="Go F."/>
            <person name="Amirul A.-A.A."/>
        </authorList>
    </citation>
    <scope>NUCLEOTIDE SEQUENCE [LARGE SCALE GENOMIC DNA]</scope>
    <source>
        <strain evidence="3 4">CCB-QB4</strain>
    </source>
</reference>
<dbReference type="SUPFAM" id="SSF101898">
    <property type="entry name" value="NHL repeat"/>
    <property type="match status" value="2"/>
</dbReference>
<dbReference type="Gene3D" id="2.60.40.60">
    <property type="entry name" value="Cadherins"/>
    <property type="match status" value="11"/>
</dbReference>
<feature type="region of interest" description="Disordered" evidence="1">
    <location>
        <begin position="2079"/>
        <end position="2325"/>
    </location>
</feature>
<dbReference type="Gene3D" id="2.60.40.3440">
    <property type="match status" value="1"/>
</dbReference>
<feature type="domain" description="Cadherin" evidence="2">
    <location>
        <begin position="5509"/>
        <end position="5632"/>
    </location>
</feature>
<protein>
    <recommendedName>
        <fullName evidence="2">Cadherin domain-containing protein</fullName>
    </recommendedName>
</protein>
<dbReference type="SUPFAM" id="SSF103647">
    <property type="entry name" value="TSP type-3 repeat"/>
    <property type="match status" value="4"/>
</dbReference>
<dbReference type="GO" id="GO:0005509">
    <property type="term" value="F:calcium ion binding"/>
    <property type="evidence" value="ECO:0007669"/>
    <property type="project" value="InterPro"/>
</dbReference>
<dbReference type="Gene3D" id="4.10.1080.10">
    <property type="entry name" value="TSP type-3 repeat"/>
    <property type="match status" value="4"/>
</dbReference>
<accession>A0A2S0VS06</accession>
<feature type="domain" description="Cadherin" evidence="2">
    <location>
        <begin position="6979"/>
        <end position="7083"/>
    </location>
</feature>
<feature type="compositionally biased region" description="Acidic residues" evidence="1">
    <location>
        <begin position="1719"/>
        <end position="1736"/>
    </location>
</feature>
<feature type="domain" description="Cadherin" evidence="2">
    <location>
        <begin position="5821"/>
        <end position="5910"/>
    </location>
</feature>
<dbReference type="Gene3D" id="2.60.40.2810">
    <property type="match status" value="5"/>
</dbReference>
<dbReference type="InterPro" id="IPR013431">
    <property type="entry name" value="Delta_60_rpt"/>
</dbReference>
<dbReference type="CDD" id="cd11304">
    <property type="entry name" value="Cadherin_repeat"/>
    <property type="match status" value="11"/>
</dbReference>
<dbReference type="SMART" id="SM00736">
    <property type="entry name" value="CADG"/>
    <property type="match status" value="41"/>
</dbReference>
<dbReference type="Gene3D" id="2.60.40.10">
    <property type="entry name" value="Immunoglobulins"/>
    <property type="match status" value="32"/>
</dbReference>
<feature type="domain" description="Cadherin" evidence="2">
    <location>
        <begin position="5408"/>
        <end position="5509"/>
    </location>
</feature>
<evidence type="ECO:0000313" key="4">
    <source>
        <dbReference type="Proteomes" id="UP000244441"/>
    </source>
</evidence>
<dbReference type="KEGG" id="cate:C2869_11365"/>
<dbReference type="EMBL" id="CP026604">
    <property type="protein sequence ID" value="AWB66998.1"/>
    <property type="molecule type" value="Genomic_DNA"/>
</dbReference>
<feature type="domain" description="Cadherin" evidence="2">
    <location>
        <begin position="4701"/>
        <end position="4802"/>
    </location>
</feature>
<dbReference type="Pfam" id="PF17892">
    <property type="entry name" value="Cadherin_5"/>
    <property type="match status" value="1"/>
</dbReference>
<feature type="region of interest" description="Disordered" evidence="1">
    <location>
        <begin position="28"/>
        <end position="56"/>
    </location>
</feature>
<gene>
    <name evidence="3" type="ORF">C2869_11365</name>
</gene>
<feature type="domain" description="Cadherin" evidence="2">
    <location>
        <begin position="5307"/>
        <end position="5408"/>
    </location>
</feature>
<dbReference type="PANTHER" id="PTHR34720">
    <property type="entry name" value="MICROCYSTIN DEPENDENT PROTEIN"/>
    <property type="match status" value="1"/>
</dbReference>
<dbReference type="PROSITE" id="PS51257">
    <property type="entry name" value="PROKAR_LIPOPROTEIN"/>
    <property type="match status" value="1"/>
</dbReference>
<dbReference type="GO" id="GO:0007156">
    <property type="term" value="P:homophilic cell adhesion via plasma membrane adhesion molecules"/>
    <property type="evidence" value="ECO:0007669"/>
    <property type="project" value="InterPro"/>
</dbReference>
<feature type="compositionally biased region" description="Polar residues" evidence="1">
    <location>
        <begin position="5649"/>
        <end position="5659"/>
    </location>
</feature>
<dbReference type="SUPFAM" id="SSF49313">
    <property type="entry name" value="Cadherin-like"/>
    <property type="match status" value="44"/>
</dbReference>